<keyword evidence="2" id="KW-1185">Reference proteome</keyword>
<dbReference type="Proteomes" id="UP000664857">
    <property type="component" value="Unassembled WGS sequence"/>
</dbReference>
<proteinExistence type="predicted"/>
<dbReference type="EMBL" id="JAFLVX010000011">
    <property type="protein sequence ID" value="MBO0476178.1"/>
    <property type="molecule type" value="Genomic_DNA"/>
</dbReference>
<sequence>MKNKKNDVDLITADANQLSNAIKALETYIYCQFNSSDITVEDINKINGLIASIKLLAEKHADEMVDFSIGGN</sequence>
<name>A0ABS3HSP0_9ENTE</name>
<evidence type="ECO:0000313" key="1">
    <source>
        <dbReference type="EMBL" id="MBO0476178.1"/>
    </source>
</evidence>
<reference evidence="1 2" key="1">
    <citation type="submission" date="2021-03" db="EMBL/GenBank/DDBJ databases">
        <title>Enterococcal diversity collection.</title>
        <authorList>
            <person name="Gilmore M.S."/>
            <person name="Schwartzman J."/>
            <person name="Van Tyne D."/>
            <person name="Martin M."/>
            <person name="Earl A.M."/>
            <person name="Manson A.L."/>
            <person name="Straub T."/>
            <person name="Salamzade R."/>
            <person name="Saavedra J."/>
            <person name="Lebreton F."/>
            <person name="Prichula J."/>
            <person name="Schaufler K."/>
            <person name="Gaca A."/>
            <person name="Sgardioli B."/>
            <person name="Wagenaar J."/>
            <person name="Strong T."/>
        </authorList>
    </citation>
    <scope>NUCLEOTIDE SEQUENCE [LARGE SCALE GENOMIC DNA]</scope>
    <source>
        <strain evidence="1 2">DIV0080</strain>
    </source>
</reference>
<accession>A0ABS3HSP0</accession>
<dbReference type="RefSeq" id="WP_206965097.1">
    <property type="nucleotide sequence ID" value="NZ_JAFLVX010000011.1"/>
</dbReference>
<evidence type="ECO:0000313" key="2">
    <source>
        <dbReference type="Proteomes" id="UP000664857"/>
    </source>
</evidence>
<comment type="caution">
    <text evidence="1">The sequence shown here is derived from an EMBL/GenBank/DDBJ whole genome shotgun (WGS) entry which is preliminary data.</text>
</comment>
<protein>
    <submittedName>
        <fullName evidence="1">Uncharacterized protein</fullName>
    </submittedName>
</protein>
<gene>
    <name evidence="1" type="ORF">DOK76_03795</name>
</gene>
<organism evidence="1 2">
    <name type="scientific">Candidatus Vagococcus giribetii</name>
    <dbReference type="NCBI Taxonomy" id="2230876"/>
    <lineage>
        <taxon>Bacteria</taxon>
        <taxon>Bacillati</taxon>
        <taxon>Bacillota</taxon>
        <taxon>Bacilli</taxon>
        <taxon>Lactobacillales</taxon>
        <taxon>Enterococcaceae</taxon>
        <taxon>Vagococcus</taxon>
    </lineage>
</organism>